<dbReference type="AlphaFoldDB" id="A0A7W9GS02"/>
<dbReference type="InterPro" id="IPR009200">
    <property type="entry name" value="DUF1269_membrane"/>
</dbReference>
<comment type="caution">
    <text evidence="1">The sequence shown here is derived from an EMBL/GenBank/DDBJ whole genome shotgun (WGS) entry which is preliminary data.</text>
</comment>
<proteinExistence type="predicted"/>
<protein>
    <submittedName>
        <fullName evidence="1">Putative membrane protein</fullName>
    </submittedName>
</protein>
<gene>
    <name evidence="1" type="ORF">HD601_003545</name>
</gene>
<dbReference type="EMBL" id="JACHMM010000001">
    <property type="protein sequence ID" value="MBB5788970.1"/>
    <property type="molecule type" value="Genomic_DNA"/>
</dbReference>
<organism evidence="1 2">
    <name type="scientific">Jiangella mangrovi</name>
    <dbReference type="NCBI Taxonomy" id="1524084"/>
    <lineage>
        <taxon>Bacteria</taxon>
        <taxon>Bacillati</taxon>
        <taxon>Actinomycetota</taxon>
        <taxon>Actinomycetes</taxon>
        <taxon>Jiangellales</taxon>
        <taxon>Jiangellaceae</taxon>
        <taxon>Jiangella</taxon>
    </lineage>
</organism>
<evidence type="ECO:0000313" key="1">
    <source>
        <dbReference type="EMBL" id="MBB5788970.1"/>
    </source>
</evidence>
<dbReference type="Pfam" id="PF06897">
    <property type="entry name" value="DUF1269"/>
    <property type="match status" value="1"/>
</dbReference>
<accession>A0A7W9GS02</accession>
<evidence type="ECO:0000313" key="2">
    <source>
        <dbReference type="Proteomes" id="UP000542813"/>
    </source>
</evidence>
<dbReference type="RefSeq" id="WP_184824016.1">
    <property type="nucleotide sequence ID" value="NZ_JACHMM010000001.1"/>
</dbReference>
<reference evidence="1 2" key="1">
    <citation type="submission" date="2020-08" db="EMBL/GenBank/DDBJ databases">
        <title>Sequencing the genomes of 1000 actinobacteria strains.</title>
        <authorList>
            <person name="Klenk H.-P."/>
        </authorList>
    </citation>
    <scope>NUCLEOTIDE SEQUENCE [LARGE SCALE GENOMIC DNA]</scope>
    <source>
        <strain evidence="1 2">DSM 102122</strain>
    </source>
</reference>
<name>A0A7W9GS02_9ACTN</name>
<dbReference type="Proteomes" id="UP000542813">
    <property type="component" value="Unassembled WGS sequence"/>
</dbReference>
<sequence length="178" mass="18226">MNDNPMQVFVATFGTEDEAGEALKDFRAMNREGSIRLIDAAVVVRRADGKVTFQETADPSGKTWAKRGAVAGGIVGLIFPPGLLVSAAVGAAGGGVWGKVRDKGFQDSDLRSVGDSLEPGTSAIIAVAEDRMIERLQAGLAGYRNIARHAVSAEAAAAVMAVPDAPPSADAESSGASS</sequence>
<keyword evidence="2" id="KW-1185">Reference proteome</keyword>